<evidence type="ECO:0000313" key="1">
    <source>
        <dbReference type="EMBL" id="OUL65055.1"/>
    </source>
</evidence>
<gene>
    <name evidence="1" type="ORF">HK16_19085</name>
</gene>
<dbReference type="EMBL" id="JOOZ01000087">
    <property type="protein sequence ID" value="OUL65055.1"/>
    <property type="molecule type" value="Genomic_DNA"/>
</dbReference>
<comment type="caution">
    <text evidence="1">The sequence shown here is derived from an EMBL/GenBank/DDBJ whole genome shotgun (WGS) entry which is preliminary data.</text>
</comment>
<name>A0A252EF08_9PROT</name>
<organism evidence="1 2">
    <name type="scientific">Acetobacter senegalensis</name>
    <dbReference type="NCBI Taxonomy" id="446692"/>
    <lineage>
        <taxon>Bacteria</taxon>
        <taxon>Pseudomonadati</taxon>
        <taxon>Pseudomonadota</taxon>
        <taxon>Alphaproteobacteria</taxon>
        <taxon>Acetobacterales</taxon>
        <taxon>Acetobacteraceae</taxon>
        <taxon>Acetobacter</taxon>
    </lineage>
</organism>
<evidence type="ECO:0000313" key="2">
    <source>
        <dbReference type="Proteomes" id="UP000195072"/>
    </source>
</evidence>
<accession>A0A252EF08</accession>
<protein>
    <submittedName>
        <fullName evidence="1">Uncharacterized protein</fullName>
    </submittedName>
</protein>
<dbReference type="Proteomes" id="UP000195072">
    <property type="component" value="Unassembled WGS sequence"/>
</dbReference>
<dbReference type="AlphaFoldDB" id="A0A252EF08"/>
<proteinExistence type="predicted"/>
<sequence length="73" mass="8345">MKHISALISVCPLMLFYRNDAALSFCDFTPPFFQLMWTVPNALLHAPPSYNLSIDQLCHSCGKRTRRSSKRAE</sequence>
<reference evidence="1 2" key="1">
    <citation type="submission" date="2014-06" db="EMBL/GenBank/DDBJ databases">
        <authorList>
            <person name="Ju J."/>
            <person name="Zhang J."/>
        </authorList>
    </citation>
    <scope>NUCLEOTIDE SEQUENCE [LARGE SCALE GENOMIC DNA]</scope>
    <source>
        <strain evidence="1">DmL_050</strain>
    </source>
</reference>